<name>A0A853CAV9_9ACTN</name>
<keyword evidence="3" id="KW-1185">Reference proteome</keyword>
<feature type="transmembrane region" description="Helical" evidence="1">
    <location>
        <begin position="54"/>
        <end position="71"/>
    </location>
</feature>
<proteinExistence type="predicted"/>
<dbReference type="EMBL" id="JACCFP010000001">
    <property type="protein sequence ID" value="NYJ03558.1"/>
    <property type="molecule type" value="Genomic_DNA"/>
</dbReference>
<feature type="transmembrane region" description="Helical" evidence="1">
    <location>
        <begin position="146"/>
        <end position="166"/>
    </location>
</feature>
<gene>
    <name evidence="2" type="ORF">HNR19_004256</name>
</gene>
<evidence type="ECO:0000313" key="2">
    <source>
        <dbReference type="EMBL" id="NYJ03558.1"/>
    </source>
</evidence>
<keyword evidence="1" id="KW-1133">Transmembrane helix</keyword>
<feature type="transmembrane region" description="Helical" evidence="1">
    <location>
        <begin position="113"/>
        <end position="134"/>
    </location>
</feature>
<dbReference type="RefSeq" id="WP_179669845.1">
    <property type="nucleotide sequence ID" value="NZ_JACCFP010000001.1"/>
</dbReference>
<reference evidence="2 3" key="1">
    <citation type="submission" date="2020-07" db="EMBL/GenBank/DDBJ databases">
        <title>Sequencing the genomes of 1000 actinobacteria strains.</title>
        <authorList>
            <person name="Klenk H.-P."/>
        </authorList>
    </citation>
    <scope>NUCLEOTIDE SEQUENCE [LARGE SCALE GENOMIC DNA]</scope>
    <source>
        <strain evidence="2 3">DSM 103833</strain>
    </source>
</reference>
<sequence length="188" mass="20122">MKPLYAIALAVAVILLETPTLRFDLYANPLGWLLLLLALRTLRDDPPYRFNAALWTLGLLALVTDSVLWFPGPSEWLDDAEPALAWAAGLPRFGCFALLCHRLGSAAVEDSRVAAGLFQWTAVAMAAVMVGPVLVYGGGIDEVEDVVGTLVPLAQLALIVLSLVFAGREWAAARETPPGDQPSLPTTT</sequence>
<comment type="caution">
    <text evidence="2">The sequence shown here is derived from an EMBL/GenBank/DDBJ whole genome shotgun (WGS) entry which is preliminary data.</text>
</comment>
<organism evidence="2 3">
    <name type="scientific">Nocardioides thalensis</name>
    <dbReference type="NCBI Taxonomy" id="1914755"/>
    <lineage>
        <taxon>Bacteria</taxon>
        <taxon>Bacillati</taxon>
        <taxon>Actinomycetota</taxon>
        <taxon>Actinomycetes</taxon>
        <taxon>Propionibacteriales</taxon>
        <taxon>Nocardioidaceae</taxon>
        <taxon>Nocardioides</taxon>
    </lineage>
</organism>
<keyword evidence="1" id="KW-0472">Membrane</keyword>
<keyword evidence="1" id="KW-0812">Transmembrane</keyword>
<accession>A0A853CAV9</accession>
<evidence type="ECO:0000256" key="1">
    <source>
        <dbReference type="SAM" id="Phobius"/>
    </source>
</evidence>
<dbReference type="Proteomes" id="UP000530424">
    <property type="component" value="Unassembled WGS sequence"/>
</dbReference>
<feature type="transmembrane region" description="Helical" evidence="1">
    <location>
        <begin position="83"/>
        <end position="101"/>
    </location>
</feature>
<evidence type="ECO:0000313" key="3">
    <source>
        <dbReference type="Proteomes" id="UP000530424"/>
    </source>
</evidence>
<dbReference type="AlphaFoldDB" id="A0A853CAV9"/>
<protein>
    <submittedName>
        <fullName evidence="2">Uncharacterized protein</fullName>
    </submittedName>
</protein>